<feature type="compositionally biased region" description="Pro residues" evidence="1">
    <location>
        <begin position="501"/>
        <end position="514"/>
    </location>
</feature>
<feature type="compositionally biased region" description="Basic and acidic residues" evidence="1">
    <location>
        <begin position="233"/>
        <end position="246"/>
    </location>
</feature>
<feature type="compositionally biased region" description="Pro residues" evidence="1">
    <location>
        <begin position="484"/>
        <end position="493"/>
    </location>
</feature>
<protein>
    <submittedName>
        <fullName evidence="2">Uncharacterized protein</fullName>
    </submittedName>
</protein>
<dbReference type="Proteomes" id="UP000518752">
    <property type="component" value="Unassembled WGS sequence"/>
</dbReference>
<feature type="compositionally biased region" description="Basic residues" evidence="1">
    <location>
        <begin position="133"/>
        <end position="146"/>
    </location>
</feature>
<feature type="compositionally biased region" description="Low complexity" evidence="1">
    <location>
        <begin position="36"/>
        <end position="52"/>
    </location>
</feature>
<feature type="region of interest" description="Disordered" evidence="1">
    <location>
        <begin position="1"/>
        <end position="121"/>
    </location>
</feature>
<reference evidence="2 3" key="1">
    <citation type="journal article" date="2020" name="ISME J.">
        <title>Uncovering the hidden diversity of litter-decomposition mechanisms in mushroom-forming fungi.</title>
        <authorList>
            <person name="Floudas D."/>
            <person name="Bentzer J."/>
            <person name="Ahren D."/>
            <person name="Johansson T."/>
            <person name="Persson P."/>
            <person name="Tunlid A."/>
        </authorList>
    </citation>
    <scope>NUCLEOTIDE SEQUENCE [LARGE SCALE GENOMIC DNA]</scope>
    <source>
        <strain evidence="2 3">CBS 406.79</strain>
    </source>
</reference>
<feature type="compositionally biased region" description="Basic and acidic residues" evidence="1">
    <location>
        <begin position="254"/>
        <end position="264"/>
    </location>
</feature>
<feature type="compositionally biased region" description="Basic and acidic residues" evidence="1">
    <location>
        <begin position="86"/>
        <end position="103"/>
    </location>
</feature>
<feature type="region of interest" description="Disordered" evidence="1">
    <location>
        <begin position="563"/>
        <end position="599"/>
    </location>
</feature>
<feature type="region of interest" description="Disordered" evidence="1">
    <location>
        <begin position="481"/>
        <end position="531"/>
    </location>
</feature>
<proteinExistence type="predicted"/>
<evidence type="ECO:0000313" key="3">
    <source>
        <dbReference type="Proteomes" id="UP000518752"/>
    </source>
</evidence>
<comment type="caution">
    <text evidence="2">The sequence shown here is derived from an EMBL/GenBank/DDBJ whole genome shotgun (WGS) entry which is preliminary data.</text>
</comment>
<feature type="region of interest" description="Disordered" evidence="1">
    <location>
        <begin position="133"/>
        <end position="217"/>
    </location>
</feature>
<feature type="compositionally biased region" description="Basic and acidic residues" evidence="1">
    <location>
        <begin position="1"/>
        <end position="11"/>
    </location>
</feature>
<name>A0A8H5G5V4_9AGAR</name>
<feature type="compositionally biased region" description="Polar residues" evidence="1">
    <location>
        <begin position="12"/>
        <end position="30"/>
    </location>
</feature>
<feature type="compositionally biased region" description="Low complexity" evidence="1">
    <location>
        <begin position="515"/>
        <end position="524"/>
    </location>
</feature>
<sequence length="643" mass="68718">MAEQSRVKTATENDISGQDTSDDLLQTPQSKGPYLGAVSSSAATSSSSLGGSIKDAPPTSQAIEVDMLSDDESEMGAVKTTKRRRVIDDSDDNKTREKAEKPRYSVLFVSDDEEDEDGAEAASTFTRRLTKFKKSPVKKGKGRKSFKASEDDNNFLAPSDSYKEEAIRSAKSSSSRPSSRLSMTSADTEIDDDDEEPVSKKSKPKVKSNAKSKAPAVADASNDSFTFLTAAERREQDKKDEKKAAESPHGFLQDIKDKDGRRPGDPNVCGLNTIQVAIFWRSRSWFTESKHLRIAVYHYLITAPGSRLLHWTTVVEINLLIDLEIRRGLTLVRLPNSTPTYDHPAHPSACRVYGTIEVKKVTANLHITTLGHGCAGVIDAVFVCMSYAIRITTRAVNVVIGGDEEVIVAASSSGAKAGLRSKWGGGELCSRNKMIRQGSGWIMESNPGSPALGGYGSYTNTPVSGSFSPAASPYLGSPAFGSPAIPPSNPGTPTPSATSFGPPPSASSPRPPSSCLPSSRPSSLYHSRTPGGGGLMSGFAVSSAAPSAHTRTTSLSGFPVSNAATLGSPSPPDFPPSIPGTPSYSMFPPTPNPANGNGECERRRMIKICDTLLEDGGLRRRGRRRRVKITTEYARDRHVGSGL</sequence>
<feature type="compositionally biased region" description="Acidic residues" evidence="1">
    <location>
        <begin position="110"/>
        <end position="119"/>
    </location>
</feature>
<feature type="compositionally biased region" description="Basic residues" evidence="1">
    <location>
        <begin position="200"/>
        <end position="210"/>
    </location>
</feature>
<organism evidence="2 3">
    <name type="scientific">Collybiopsis confluens</name>
    <dbReference type="NCBI Taxonomy" id="2823264"/>
    <lineage>
        <taxon>Eukaryota</taxon>
        <taxon>Fungi</taxon>
        <taxon>Dikarya</taxon>
        <taxon>Basidiomycota</taxon>
        <taxon>Agaricomycotina</taxon>
        <taxon>Agaricomycetes</taxon>
        <taxon>Agaricomycetidae</taxon>
        <taxon>Agaricales</taxon>
        <taxon>Marasmiineae</taxon>
        <taxon>Omphalotaceae</taxon>
        <taxon>Collybiopsis</taxon>
    </lineage>
</organism>
<keyword evidence="3" id="KW-1185">Reference proteome</keyword>
<accession>A0A8H5G5V4</accession>
<dbReference type="AlphaFoldDB" id="A0A8H5G5V4"/>
<gene>
    <name evidence="2" type="ORF">D9757_012681</name>
</gene>
<feature type="compositionally biased region" description="Pro residues" evidence="1">
    <location>
        <begin position="569"/>
        <end position="579"/>
    </location>
</feature>
<feature type="compositionally biased region" description="Low complexity" evidence="1">
    <location>
        <begin position="169"/>
        <end position="186"/>
    </location>
</feature>
<feature type="region of interest" description="Disordered" evidence="1">
    <location>
        <begin position="233"/>
        <end position="264"/>
    </location>
</feature>
<evidence type="ECO:0000256" key="1">
    <source>
        <dbReference type="SAM" id="MobiDB-lite"/>
    </source>
</evidence>
<evidence type="ECO:0000313" key="2">
    <source>
        <dbReference type="EMBL" id="KAF5358862.1"/>
    </source>
</evidence>
<dbReference type="EMBL" id="JAACJN010000227">
    <property type="protein sequence ID" value="KAF5358862.1"/>
    <property type="molecule type" value="Genomic_DNA"/>
</dbReference>